<keyword evidence="2" id="KW-0472">Membrane</keyword>
<sequence length="291" mass="32387">MTAVKEVLTKSVLQQPEHAVPSNGVHNENDDEDSSNMINLPLNDNTITSSPSTSIDEEVVATDINDQESDLHKLSSNIGGSNDYASALLLNPENGNTYIQQQRGSKYSKHQRYQLYGLIMAGIMIIFSSFLIGGLTISSATEWKSVDDGTAVSAGEVVVQHYDYCGESDLKPLDPGDFGRCKQLYVCSFQFLYVILVGNMLYGGDSTIKTDYQEEYCYYEMLNQRTVLLGMREPFTIYYNPDDPNENDYHKVVNAKQAGEFFMIIGVVVGVLMTVIGAVMLKFDKCHSRKS</sequence>
<feature type="transmembrane region" description="Helical" evidence="2">
    <location>
        <begin position="115"/>
        <end position="137"/>
    </location>
</feature>
<evidence type="ECO:0000256" key="2">
    <source>
        <dbReference type="SAM" id="Phobius"/>
    </source>
</evidence>
<protein>
    <submittedName>
        <fullName evidence="3">Uncharacterized protein</fullName>
    </submittedName>
</protein>
<accession>A0A7S2KIV1</accession>
<keyword evidence="2" id="KW-0812">Transmembrane</keyword>
<feature type="region of interest" description="Disordered" evidence="1">
    <location>
        <begin position="1"/>
        <end position="36"/>
    </location>
</feature>
<proteinExistence type="predicted"/>
<feature type="transmembrane region" description="Helical" evidence="2">
    <location>
        <begin position="261"/>
        <end position="281"/>
    </location>
</feature>
<evidence type="ECO:0000256" key="1">
    <source>
        <dbReference type="SAM" id="MobiDB-lite"/>
    </source>
</evidence>
<reference evidence="3" key="1">
    <citation type="submission" date="2021-01" db="EMBL/GenBank/DDBJ databases">
        <authorList>
            <person name="Corre E."/>
            <person name="Pelletier E."/>
            <person name="Niang G."/>
            <person name="Scheremetjew M."/>
            <person name="Finn R."/>
            <person name="Kale V."/>
            <person name="Holt S."/>
            <person name="Cochrane G."/>
            <person name="Meng A."/>
            <person name="Brown T."/>
            <person name="Cohen L."/>
        </authorList>
    </citation>
    <scope>NUCLEOTIDE SEQUENCE</scope>
    <source>
        <strain evidence="3">B650</strain>
    </source>
</reference>
<organism evidence="3">
    <name type="scientific">Leptocylindrus danicus</name>
    <dbReference type="NCBI Taxonomy" id="163516"/>
    <lineage>
        <taxon>Eukaryota</taxon>
        <taxon>Sar</taxon>
        <taxon>Stramenopiles</taxon>
        <taxon>Ochrophyta</taxon>
        <taxon>Bacillariophyta</taxon>
        <taxon>Coscinodiscophyceae</taxon>
        <taxon>Chaetocerotophycidae</taxon>
        <taxon>Leptocylindrales</taxon>
        <taxon>Leptocylindraceae</taxon>
        <taxon>Leptocylindrus</taxon>
    </lineage>
</organism>
<dbReference type="AlphaFoldDB" id="A0A7S2KIV1"/>
<evidence type="ECO:0000313" key="3">
    <source>
        <dbReference type="EMBL" id="CAD9578329.1"/>
    </source>
</evidence>
<dbReference type="EMBL" id="HBGY01014772">
    <property type="protein sequence ID" value="CAD9578329.1"/>
    <property type="molecule type" value="Transcribed_RNA"/>
</dbReference>
<gene>
    <name evidence="3" type="ORF">LDAN0321_LOCUS9574</name>
</gene>
<name>A0A7S2KIV1_9STRA</name>
<keyword evidence="2" id="KW-1133">Transmembrane helix</keyword>